<dbReference type="InterPro" id="IPR000531">
    <property type="entry name" value="Beta-barrel_TonB"/>
</dbReference>
<evidence type="ECO:0000259" key="13">
    <source>
        <dbReference type="Pfam" id="PF00593"/>
    </source>
</evidence>
<dbReference type="InterPro" id="IPR039426">
    <property type="entry name" value="TonB-dep_rcpt-like"/>
</dbReference>
<dbReference type="InterPro" id="IPR012910">
    <property type="entry name" value="Plug_dom"/>
</dbReference>
<evidence type="ECO:0000256" key="9">
    <source>
        <dbReference type="PROSITE-ProRule" id="PRU01360"/>
    </source>
</evidence>
<evidence type="ECO:0000313" key="16">
    <source>
        <dbReference type="Proteomes" id="UP001596492"/>
    </source>
</evidence>
<dbReference type="Pfam" id="PF00593">
    <property type="entry name" value="TonB_dep_Rec_b-barrel"/>
    <property type="match status" value="1"/>
</dbReference>
<keyword evidence="16" id="KW-1185">Reference proteome</keyword>
<keyword evidence="5 12" id="KW-0732">Signal</keyword>
<evidence type="ECO:0000256" key="2">
    <source>
        <dbReference type="ARBA" id="ARBA00022448"/>
    </source>
</evidence>
<dbReference type="PANTHER" id="PTHR40980:SF3">
    <property type="entry name" value="TONB-DEPENDENT RECEPTOR-LIKE BETA-BARREL DOMAIN-CONTAINING PROTEIN"/>
    <property type="match status" value="1"/>
</dbReference>
<evidence type="ECO:0000256" key="5">
    <source>
        <dbReference type="ARBA" id="ARBA00022729"/>
    </source>
</evidence>
<dbReference type="Gene3D" id="2.40.170.20">
    <property type="entry name" value="TonB-dependent receptor, beta-barrel domain"/>
    <property type="match status" value="1"/>
</dbReference>
<evidence type="ECO:0000256" key="7">
    <source>
        <dbReference type="ARBA" id="ARBA00023136"/>
    </source>
</evidence>
<gene>
    <name evidence="15" type="ORF">ACFQS8_14620</name>
</gene>
<evidence type="ECO:0000256" key="8">
    <source>
        <dbReference type="ARBA" id="ARBA00023237"/>
    </source>
</evidence>
<keyword evidence="4 9" id="KW-0812">Transmembrane</keyword>
<dbReference type="Pfam" id="PF07715">
    <property type="entry name" value="Plug"/>
    <property type="match status" value="1"/>
</dbReference>
<dbReference type="NCBIfam" id="TIGR01782">
    <property type="entry name" value="TonB-Xanth-Caul"/>
    <property type="match status" value="1"/>
</dbReference>
<protein>
    <submittedName>
        <fullName evidence="15">TonB-dependent receptor</fullName>
    </submittedName>
</protein>
<keyword evidence="3 9" id="KW-1134">Transmembrane beta strand</keyword>
<evidence type="ECO:0000256" key="6">
    <source>
        <dbReference type="ARBA" id="ARBA00023077"/>
    </source>
</evidence>
<evidence type="ECO:0000256" key="12">
    <source>
        <dbReference type="SAM" id="SignalP"/>
    </source>
</evidence>
<comment type="subcellular location">
    <subcellularLocation>
        <location evidence="1 9">Cell outer membrane</location>
        <topology evidence="1 9">Multi-pass membrane protein</topology>
    </subcellularLocation>
</comment>
<dbReference type="InterPro" id="IPR010917">
    <property type="entry name" value="TonB_rcpt_CS"/>
</dbReference>
<feature type="chain" id="PRO_5046164701" evidence="12">
    <location>
        <begin position="28"/>
        <end position="1298"/>
    </location>
</feature>
<dbReference type="InterPro" id="IPR036942">
    <property type="entry name" value="Beta-barrel_TonB_sf"/>
</dbReference>
<keyword evidence="2 9" id="KW-0813">Transport</keyword>
<dbReference type="PROSITE" id="PS52016">
    <property type="entry name" value="TONB_DEPENDENT_REC_3"/>
    <property type="match status" value="1"/>
</dbReference>
<dbReference type="InterPro" id="IPR037066">
    <property type="entry name" value="Plug_dom_sf"/>
</dbReference>
<feature type="domain" description="TonB-dependent receptor plug" evidence="14">
    <location>
        <begin position="63"/>
        <end position="166"/>
    </location>
</feature>
<feature type="short sequence motif" description="TonB C-terminal box" evidence="10">
    <location>
        <begin position="1281"/>
        <end position="1298"/>
    </location>
</feature>
<keyword evidence="7 9" id="KW-0472">Membrane</keyword>
<dbReference type="RefSeq" id="WP_382168717.1">
    <property type="nucleotide sequence ID" value="NZ_JBHTBR010000007.1"/>
</dbReference>
<evidence type="ECO:0000313" key="15">
    <source>
        <dbReference type="EMBL" id="MFC7292862.1"/>
    </source>
</evidence>
<sequence length="1298" mass="141454">MKYLHKNKLLSAASLIAIYALTAPVVAAQDAQSVENDDGGEKVLDTIVVRGIAGSVSQSVLDKRNASKIVDTINAEDIGKSTDQNIAEALNRVSGVSMSSVDGEGALISIRGASPDQTVVTLNGAALGTTEFGQAVDLSSYSADVLSKVEIIKTPAADDEEGSLGGLVNLQTRKPLEIDEDVRSFSVQGRYNDLADETNYKLSGVVSEKFFNDKLGVIVSVVDETNSIRRDQIRNDDFRAHNTWGATDQNGNFITNSFNLADYDLTMPGAGATQEEIADYNSRIAAVGNPYDTAIWGIAPTRSQYSIFNGKRDRQALDIGTQWQITEKTDLTVNVSYASQTIDNVTDEVGIRTPQSNTNMNFRAVLDENGNVPMRQVYVENDDGDLVPSLDDDNNPIMAPIFAHPLSAPGNVFGIAPTFSDPQADWYAIDTDTRTYTKILNRFQSADLNSSIARFENESKTISAELNHEFTDNLRVKLGASLQSVERIPDQQIWMSVQSRENPDYLRFAAGPVGAPGGIEPVGTDCSSGLCQPIVGTSFIDRGRYINEPTPEEIAEAAAEGYVGVIGNSVTNRGSDNRSLTGYNPDDAFAQSINSLSQTVTAVKDEQTTAFIDLDYDLNKFGLTTLELGGKYTKREKFTDAQTGSVTNTKVGVSVVDPETGREVLVGNNLDQTPISGFSRRVGGDGLWASLGLNRNALTDDFVSFDAESVFNLVAADPNLAIDIDDSATRGADFENIALYAKQNFSFYDDRVSGNIGVRYVKTEVETTGAGGLRAFNESFGRNQRVLDLGVLRSLSDSSKPECAASPIYEGAQLNTFDQYRYSRIDGLGVDTKGTVSFLDDTRIDNLVPEGGCFEPLLANAETFLAAGDEGRNALLRWNNAFFTNNYFWTFDDDPSNGAGFVVTDPGGPAEALTSINNTIHTVPTAGSHEYDVFLPSMNINWAVTDDVILRFAASKSMTRPNIDSLRPGFQVNENGWGSPATKFSTVNLFNTQLDPLESINIDTSVEWYFAKDALLSLGLFYKDITNLEETEEQVVYLSDIKGAIQNGEAVDGNGLILSADELTHDNCFAHITGSWQVSRDPQDVANAIFGSPEQHCARFNASQVRNAAGAEILGMELQYTQNYSFLPGIWSGLGVSANYTYQDSSFDAEESNLVQGEVLPSFQIIRTPEHSYNVTAYWQDGGHQVRLAYGGASDVLLNRAYDNGALWEEGRETLDFSASYELSENFSLTFDASNILEQPLRQYWTSRQLELPTDALGTTDFVAFDEGNALDGEAPKHRTALLYNTGRIFRLGLRAQF</sequence>
<feature type="domain" description="TonB-dependent receptor-like beta-barrel" evidence="13">
    <location>
        <begin position="925"/>
        <end position="1236"/>
    </location>
</feature>
<keyword evidence="6 11" id="KW-0798">TonB box</keyword>
<evidence type="ECO:0000259" key="14">
    <source>
        <dbReference type="Pfam" id="PF07715"/>
    </source>
</evidence>
<evidence type="ECO:0000256" key="1">
    <source>
        <dbReference type="ARBA" id="ARBA00004571"/>
    </source>
</evidence>
<comment type="similarity">
    <text evidence="9 11">Belongs to the TonB-dependent receptor family.</text>
</comment>
<organism evidence="15 16">
    <name type="scientific">Hirschia litorea</name>
    <dbReference type="NCBI Taxonomy" id="1199156"/>
    <lineage>
        <taxon>Bacteria</taxon>
        <taxon>Pseudomonadati</taxon>
        <taxon>Pseudomonadota</taxon>
        <taxon>Alphaproteobacteria</taxon>
        <taxon>Hyphomonadales</taxon>
        <taxon>Hyphomonadaceae</taxon>
        <taxon>Hirschia</taxon>
    </lineage>
</organism>
<dbReference type="PANTHER" id="PTHR40980">
    <property type="entry name" value="PLUG DOMAIN-CONTAINING PROTEIN"/>
    <property type="match status" value="1"/>
</dbReference>
<dbReference type="Proteomes" id="UP001596492">
    <property type="component" value="Unassembled WGS sequence"/>
</dbReference>
<name>A0ABW2IPH6_9PROT</name>
<dbReference type="InterPro" id="IPR010104">
    <property type="entry name" value="TonB_rcpt_bac"/>
</dbReference>
<comment type="caution">
    <text evidence="15">The sequence shown here is derived from an EMBL/GenBank/DDBJ whole genome shotgun (WGS) entry which is preliminary data.</text>
</comment>
<evidence type="ECO:0000256" key="10">
    <source>
        <dbReference type="PROSITE-ProRule" id="PRU10144"/>
    </source>
</evidence>
<dbReference type="Gene3D" id="2.170.130.10">
    <property type="entry name" value="TonB-dependent receptor, plug domain"/>
    <property type="match status" value="1"/>
</dbReference>
<proteinExistence type="inferred from homology"/>
<dbReference type="EMBL" id="JBHTBR010000007">
    <property type="protein sequence ID" value="MFC7292862.1"/>
    <property type="molecule type" value="Genomic_DNA"/>
</dbReference>
<dbReference type="SUPFAM" id="SSF56935">
    <property type="entry name" value="Porins"/>
    <property type="match status" value="1"/>
</dbReference>
<accession>A0ABW2IPH6</accession>
<evidence type="ECO:0000256" key="11">
    <source>
        <dbReference type="RuleBase" id="RU003357"/>
    </source>
</evidence>
<evidence type="ECO:0000256" key="3">
    <source>
        <dbReference type="ARBA" id="ARBA00022452"/>
    </source>
</evidence>
<keyword evidence="8 9" id="KW-0998">Cell outer membrane</keyword>
<evidence type="ECO:0000256" key="4">
    <source>
        <dbReference type="ARBA" id="ARBA00022692"/>
    </source>
</evidence>
<reference evidence="16" key="1">
    <citation type="journal article" date="2019" name="Int. J. Syst. Evol. Microbiol.">
        <title>The Global Catalogue of Microorganisms (GCM) 10K type strain sequencing project: providing services to taxonomists for standard genome sequencing and annotation.</title>
        <authorList>
            <consortium name="The Broad Institute Genomics Platform"/>
            <consortium name="The Broad Institute Genome Sequencing Center for Infectious Disease"/>
            <person name="Wu L."/>
            <person name="Ma J."/>
        </authorList>
    </citation>
    <scope>NUCLEOTIDE SEQUENCE [LARGE SCALE GENOMIC DNA]</scope>
    <source>
        <strain evidence="16">CCUG 51308</strain>
    </source>
</reference>
<feature type="signal peptide" evidence="12">
    <location>
        <begin position="1"/>
        <end position="27"/>
    </location>
</feature>
<dbReference type="PROSITE" id="PS01156">
    <property type="entry name" value="TONB_DEPENDENT_REC_2"/>
    <property type="match status" value="1"/>
</dbReference>
<keyword evidence="15" id="KW-0675">Receptor</keyword>